<gene>
    <name evidence="2" type="ORF">AWB82_07186</name>
</gene>
<keyword evidence="1" id="KW-0472">Membrane</keyword>
<evidence type="ECO:0000256" key="1">
    <source>
        <dbReference type="SAM" id="Phobius"/>
    </source>
</evidence>
<keyword evidence="1" id="KW-1133">Transmembrane helix</keyword>
<dbReference type="EMBL" id="FCOJ02000129">
    <property type="protein sequence ID" value="SAK98087.1"/>
    <property type="molecule type" value="Genomic_DNA"/>
</dbReference>
<dbReference type="AlphaFoldDB" id="A0A158DWK0"/>
<feature type="transmembrane region" description="Helical" evidence="1">
    <location>
        <begin position="93"/>
        <end position="115"/>
    </location>
</feature>
<organism evidence="2 3">
    <name type="scientific">Caballeronia glebae</name>
    <dbReference type="NCBI Taxonomy" id="1777143"/>
    <lineage>
        <taxon>Bacteria</taxon>
        <taxon>Pseudomonadati</taxon>
        <taxon>Pseudomonadota</taxon>
        <taxon>Betaproteobacteria</taxon>
        <taxon>Burkholderiales</taxon>
        <taxon>Burkholderiaceae</taxon>
        <taxon>Caballeronia</taxon>
    </lineage>
</organism>
<dbReference type="Proteomes" id="UP000054596">
    <property type="component" value="Unassembled WGS sequence"/>
</dbReference>
<reference evidence="2" key="1">
    <citation type="submission" date="2016-01" db="EMBL/GenBank/DDBJ databases">
        <authorList>
            <person name="Peeters C."/>
        </authorList>
    </citation>
    <scope>NUCLEOTIDE SEQUENCE [LARGE SCALE GENOMIC DNA]</scope>
    <source>
        <strain evidence="2">LMG 29325</strain>
    </source>
</reference>
<keyword evidence="1" id="KW-0812">Transmembrane</keyword>
<protein>
    <submittedName>
        <fullName evidence="2">Uncharacterized protein</fullName>
    </submittedName>
</protein>
<evidence type="ECO:0000313" key="2">
    <source>
        <dbReference type="EMBL" id="SAK98087.1"/>
    </source>
</evidence>
<proteinExistence type="predicted"/>
<sequence length="122" mass="13382">MANGAAGYEYLGIPKELADVLYRAVQDVQLSLAGRETTPWAQLTSVAISRCVLHYASLHQRLRTDDVCPEIACSEVFHEFSEQLLRDTTAAEWGVPAFMVPVVAGTVAACGRMVVDRMNRPT</sequence>
<accession>A0A158DWK0</accession>
<keyword evidence="3" id="KW-1185">Reference proteome</keyword>
<evidence type="ECO:0000313" key="3">
    <source>
        <dbReference type="Proteomes" id="UP000054596"/>
    </source>
</evidence>
<comment type="caution">
    <text evidence="2">The sequence shown here is derived from an EMBL/GenBank/DDBJ whole genome shotgun (WGS) entry which is preliminary data.</text>
</comment>
<name>A0A158DWK0_9BURK</name>